<dbReference type="Proteomes" id="UP000000552">
    <property type="component" value="Plasmid pMLb"/>
</dbReference>
<dbReference type="EMBL" id="AP003017">
    <property type="protein sequence ID" value="BAB54788.1"/>
    <property type="molecule type" value="Genomic_DNA"/>
</dbReference>
<dbReference type="InterPro" id="IPR001789">
    <property type="entry name" value="Sig_transdc_resp-reg_receiver"/>
</dbReference>
<keyword evidence="6" id="KW-0614">Plasmid</keyword>
<feature type="domain" description="Response regulatory" evidence="5">
    <location>
        <begin position="1"/>
        <end position="113"/>
    </location>
</feature>
<dbReference type="SUPFAM" id="SSF52172">
    <property type="entry name" value="CheY-like"/>
    <property type="match status" value="1"/>
</dbReference>
<protein>
    <submittedName>
        <fullName evidence="6">Response regulator</fullName>
    </submittedName>
</protein>
<evidence type="ECO:0000256" key="4">
    <source>
        <dbReference type="PROSITE-ProRule" id="PRU00169"/>
    </source>
</evidence>
<keyword evidence="3" id="KW-0804">Transcription</keyword>
<dbReference type="AlphaFoldDB" id="Q98P67"/>
<evidence type="ECO:0000259" key="5">
    <source>
        <dbReference type="PROSITE" id="PS50110"/>
    </source>
</evidence>
<dbReference type="InterPro" id="IPR011006">
    <property type="entry name" value="CheY-like_superfamily"/>
</dbReference>
<evidence type="ECO:0000256" key="3">
    <source>
        <dbReference type="ARBA" id="ARBA00023163"/>
    </source>
</evidence>
<dbReference type="PANTHER" id="PTHR44591:SF3">
    <property type="entry name" value="RESPONSE REGULATORY DOMAIN-CONTAINING PROTEIN"/>
    <property type="match status" value="1"/>
</dbReference>
<dbReference type="GO" id="GO:0000160">
    <property type="term" value="P:phosphorelay signal transduction system"/>
    <property type="evidence" value="ECO:0007669"/>
    <property type="project" value="InterPro"/>
</dbReference>
<keyword evidence="2" id="KW-0805">Transcription regulation</keyword>
<evidence type="ECO:0000313" key="7">
    <source>
        <dbReference type="Proteomes" id="UP000000552"/>
    </source>
</evidence>
<dbReference type="InterPro" id="IPR050595">
    <property type="entry name" value="Bact_response_regulator"/>
</dbReference>
<proteinExistence type="predicted"/>
<organism evidence="6 7">
    <name type="scientific">Mesorhizobium japonicum (strain LMG 29417 / CECT 9101 / MAFF 303099)</name>
    <name type="common">Mesorhizobium loti (strain MAFF 303099)</name>
    <dbReference type="NCBI Taxonomy" id="266835"/>
    <lineage>
        <taxon>Bacteria</taxon>
        <taxon>Pseudomonadati</taxon>
        <taxon>Pseudomonadota</taxon>
        <taxon>Alphaproteobacteria</taxon>
        <taxon>Hyphomicrobiales</taxon>
        <taxon>Phyllobacteriaceae</taxon>
        <taxon>Mesorhizobium</taxon>
    </lineage>
</organism>
<dbReference type="PANTHER" id="PTHR44591">
    <property type="entry name" value="STRESS RESPONSE REGULATOR PROTEIN 1"/>
    <property type="match status" value="1"/>
</dbReference>
<evidence type="ECO:0000256" key="2">
    <source>
        <dbReference type="ARBA" id="ARBA00023015"/>
    </source>
</evidence>
<accession>Q98P67</accession>
<feature type="modified residue" description="4-aspartylphosphate" evidence="4">
    <location>
        <position position="50"/>
    </location>
</feature>
<gene>
    <name evidence="6" type="ordered locus">mll9592</name>
</gene>
<dbReference type="PROSITE" id="PS50110">
    <property type="entry name" value="RESPONSE_REGULATORY"/>
    <property type="match status" value="1"/>
</dbReference>
<dbReference type="Pfam" id="PF00072">
    <property type="entry name" value="Response_reg"/>
    <property type="match status" value="1"/>
</dbReference>
<dbReference type="eggNOG" id="COG0784">
    <property type="taxonomic scope" value="Bacteria"/>
</dbReference>
<dbReference type="Gene3D" id="3.40.50.2300">
    <property type="match status" value="1"/>
</dbReference>
<name>Q98P67_RHILO</name>
<evidence type="ECO:0000313" key="6">
    <source>
        <dbReference type="EMBL" id="BAB54788.1"/>
    </source>
</evidence>
<geneLocation type="plasmid" evidence="6 7">
    <name>pMLb</name>
</geneLocation>
<sequence length="113" mass="12288">MLVVEDEPLIRMDIVDFLLGEGFEVLEAANADEAIDLLESNAQIQVMFTDIDMPGSMDGIKLSAAVRDRWPPIRIVATSGHRAVSVADLPKGSLFYAKPYDNAAIAASIRDLV</sequence>
<dbReference type="SMART" id="SM00448">
    <property type="entry name" value="REC"/>
    <property type="match status" value="1"/>
</dbReference>
<dbReference type="RefSeq" id="WP_010916188.1">
    <property type="nucleotide sequence ID" value="NC_002682.1"/>
</dbReference>
<dbReference type="HOGENOM" id="CLU_000445_69_8_5"/>
<dbReference type="KEGG" id="mlo:mll9592"/>
<reference evidence="6 7" key="1">
    <citation type="journal article" date="2000" name="DNA Res.">
        <title>Complete genome structure of the nitrogen-fixing symbiotic bacterium Mesorhizobium loti.</title>
        <authorList>
            <person name="Kaneko T."/>
            <person name="Nakamura Y."/>
            <person name="Sato S."/>
            <person name="Asamizu E."/>
            <person name="Kato T."/>
            <person name="Sasamoto S."/>
            <person name="Watanabe A."/>
            <person name="Idesawa K."/>
            <person name="Ishikawa A."/>
            <person name="Kawashima K."/>
            <person name="Kimura T."/>
            <person name="Kishida Y."/>
            <person name="Kiyokawa C."/>
            <person name="Kohara M."/>
            <person name="Matsumoto M."/>
            <person name="Matsuno A."/>
            <person name="Mochizuki Y."/>
            <person name="Nakayama S."/>
            <person name="Nakazaki N."/>
            <person name="Shimpo S."/>
            <person name="Sugimoto M."/>
            <person name="Takeuchi C."/>
            <person name="Yamada M."/>
            <person name="Tabata S."/>
        </authorList>
    </citation>
    <scope>NUCLEOTIDE SEQUENCE [LARGE SCALE GENOMIC DNA]</scope>
    <source>
        <strain evidence="7">LMG 29417 / CECT 9101 / MAFF 303099</strain>
        <plasmid evidence="6 7">pMLb</plasmid>
    </source>
</reference>
<evidence type="ECO:0000256" key="1">
    <source>
        <dbReference type="ARBA" id="ARBA00022553"/>
    </source>
</evidence>
<keyword evidence="1 4" id="KW-0597">Phosphoprotein</keyword>